<feature type="domain" description="MmgE/PrpD N-terminal" evidence="2">
    <location>
        <begin position="14"/>
        <end position="258"/>
    </location>
</feature>
<comment type="similarity">
    <text evidence="1">Belongs to the PrpD family.</text>
</comment>
<gene>
    <name evidence="4" type="ORF">BDV96DRAFT_672944</name>
</gene>
<accession>A0A6A5YNR3</accession>
<dbReference type="EMBL" id="ML977352">
    <property type="protein sequence ID" value="KAF2107791.1"/>
    <property type="molecule type" value="Genomic_DNA"/>
</dbReference>
<dbReference type="GO" id="GO:0016829">
    <property type="term" value="F:lyase activity"/>
    <property type="evidence" value="ECO:0007669"/>
    <property type="project" value="InterPro"/>
</dbReference>
<dbReference type="Gene3D" id="1.10.4100.10">
    <property type="entry name" value="2-methylcitrate dehydratase PrpD"/>
    <property type="match status" value="1"/>
</dbReference>
<reference evidence="4" key="1">
    <citation type="journal article" date="2020" name="Stud. Mycol.">
        <title>101 Dothideomycetes genomes: a test case for predicting lifestyles and emergence of pathogens.</title>
        <authorList>
            <person name="Haridas S."/>
            <person name="Albert R."/>
            <person name="Binder M."/>
            <person name="Bloem J."/>
            <person name="Labutti K."/>
            <person name="Salamov A."/>
            <person name="Andreopoulos B."/>
            <person name="Baker S."/>
            <person name="Barry K."/>
            <person name="Bills G."/>
            <person name="Bluhm B."/>
            <person name="Cannon C."/>
            <person name="Castanera R."/>
            <person name="Culley D."/>
            <person name="Daum C."/>
            <person name="Ezra D."/>
            <person name="Gonzalez J."/>
            <person name="Henrissat B."/>
            <person name="Kuo A."/>
            <person name="Liang C."/>
            <person name="Lipzen A."/>
            <person name="Lutzoni F."/>
            <person name="Magnuson J."/>
            <person name="Mondo S."/>
            <person name="Nolan M."/>
            <person name="Ohm R."/>
            <person name="Pangilinan J."/>
            <person name="Park H.-J."/>
            <person name="Ramirez L."/>
            <person name="Alfaro M."/>
            <person name="Sun H."/>
            <person name="Tritt A."/>
            <person name="Yoshinaga Y."/>
            <person name="Zwiers L.-H."/>
            <person name="Turgeon B."/>
            <person name="Goodwin S."/>
            <person name="Spatafora J."/>
            <person name="Crous P."/>
            <person name="Grigoriev I."/>
        </authorList>
    </citation>
    <scope>NUCLEOTIDE SEQUENCE</scope>
    <source>
        <strain evidence="4">CBS 627.86</strain>
    </source>
</reference>
<dbReference type="InterPro" id="IPR045337">
    <property type="entry name" value="MmgE_PrpD_C"/>
</dbReference>
<evidence type="ECO:0000259" key="3">
    <source>
        <dbReference type="Pfam" id="PF19305"/>
    </source>
</evidence>
<dbReference type="InterPro" id="IPR036148">
    <property type="entry name" value="MmgE/PrpD_sf"/>
</dbReference>
<dbReference type="InterPro" id="IPR042183">
    <property type="entry name" value="MmgE/PrpD_sf_1"/>
</dbReference>
<dbReference type="InterPro" id="IPR045336">
    <property type="entry name" value="MmgE_PrpD_N"/>
</dbReference>
<evidence type="ECO:0000259" key="2">
    <source>
        <dbReference type="Pfam" id="PF03972"/>
    </source>
</evidence>
<dbReference type="AlphaFoldDB" id="A0A6A5YNR3"/>
<dbReference type="Pfam" id="PF19305">
    <property type="entry name" value="MmgE_PrpD_C"/>
    <property type="match status" value="1"/>
</dbReference>
<dbReference type="Proteomes" id="UP000799770">
    <property type="component" value="Unassembled WGS sequence"/>
</dbReference>
<organism evidence="4 5">
    <name type="scientific">Lophiotrema nucula</name>
    <dbReference type="NCBI Taxonomy" id="690887"/>
    <lineage>
        <taxon>Eukaryota</taxon>
        <taxon>Fungi</taxon>
        <taxon>Dikarya</taxon>
        <taxon>Ascomycota</taxon>
        <taxon>Pezizomycotina</taxon>
        <taxon>Dothideomycetes</taxon>
        <taxon>Pleosporomycetidae</taxon>
        <taxon>Pleosporales</taxon>
        <taxon>Lophiotremataceae</taxon>
        <taxon>Lophiotrema</taxon>
    </lineage>
</organism>
<proteinExistence type="inferred from homology"/>
<evidence type="ECO:0000256" key="1">
    <source>
        <dbReference type="ARBA" id="ARBA00006174"/>
    </source>
</evidence>
<dbReference type="SUPFAM" id="SSF103378">
    <property type="entry name" value="2-methylcitrate dehydratase PrpD"/>
    <property type="match status" value="1"/>
</dbReference>
<protein>
    <recommendedName>
        <fullName evidence="6">2-methylcitrate dehydratase PrpD</fullName>
    </recommendedName>
</protein>
<keyword evidence="5" id="KW-1185">Reference proteome</keyword>
<evidence type="ECO:0008006" key="6">
    <source>
        <dbReference type="Google" id="ProtNLM"/>
    </source>
</evidence>
<dbReference type="OrthoDB" id="10267976at2759"/>
<dbReference type="Pfam" id="PF03972">
    <property type="entry name" value="MmgE_PrpD_N"/>
    <property type="match status" value="1"/>
</dbReference>
<dbReference type="PANTHER" id="PTHR16943">
    <property type="entry name" value="2-METHYLCITRATE DEHYDRATASE-RELATED"/>
    <property type="match status" value="1"/>
</dbReference>
<dbReference type="InterPro" id="IPR005656">
    <property type="entry name" value="MmgE_PrpD"/>
</dbReference>
<evidence type="ECO:0000313" key="4">
    <source>
        <dbReference type="EMBL" id="KAF2107791.1"/>
    </source>
</evidence>
<evidence type="ECO:0000313" key="5">
    <source>
        <dbReference type="Proteomes" id="UP000799770"/>
    </source>
</evidence>
<sequence>MHIGDGDNAEPVTEQLCDWTHELRIENVPKEVLERAKHLILDGIACGLIGSHVPWSEHLAKAIGAFEPPGSCTVIGYKERFGPLAAAILNGSFIQATELDDYHSAAPLHSASVLLPALFAAVDNMKARDVKISGADFLLAAVVGFETGPRVGNALHGANMLSMGWHSGPIFGSPAAAAATSKLFDLRPREIESALGLACTQAGGLMAAQYEGMVKRVQHAFASRNGLFGAMLAREGYVGMKKIFERPYGGFLSMFSKGCERAPQYKPQEVVKDLGSLWHTNIIRVKLHACVGGCHGQIELLASMQAAHPERFATDSLKDITSIKVSLSEPVFAHCGWKTTRPLDATGGQMSAAYIGAVQLVDRQVLLSQFAASVLDREEVWDLVAKTECEHSVEFDKPHHACGARIQIQFSDGFSIEDALAMPKGFDPPVEDADIVEKWRKLASTVIDRERAQAIEDFILGIDQIEDMSALSDLLGKIARKALD</sequence>
<name>A0A6A5YNR3_9PLEO</name>
<dbReference type="PANTHER" id="PTHR16943:SF8">
    <property type="entry name" value="2-METHYLCITRATE DEHYDRATASE"/>
    <property type="match status" value="1"/>
</dbReference>
<feature type="domain" description="MmgE/PrpD C-terminal" evidence="3">
    <location>
        <begin position="288"/>
        <end position="459"/>
    </location>
</feature>